<proteinExistence type="predicted"/>
<organism evidence="4 5">
    <name type="scientific">Rhododendron griersonianum</name>
    <dbReference type="NCBI Taxonomy" id="479676"/>
    <lineage>
        <taxon>Eukaryota</taxon>
        <taxon>Viridiplantae</taxon>
        <taxon>Streptophyta</taxon>
        <taxon>Embryophyta</taxon>
        <taxon>Tracheophyta</taxon>
        <taxon>Spermatophyta</taxon>
        <taxon>Magnoliopsida</taxon>
        <taxon>eudicotyledons</taxon>
        <taxon>Gunneridae</taxon>
        <taxon>Pentapetalae</taxon>
        <taxon>asterids</taxon>
        <taxon>Ericales</taxon>
        <taxon>Ericaceae</taxon>
        <taxon>Ericoideae</taxon>
        <taxon>Rhodoreae</taxon>
        <taxon>Rhododendron</taxon>
    </lineage>
</organism>
<protein>
    <recommendedName>
        <fullName evidence="6">Single-stranded nucleic acid binding R3H protein</fullName>
    </recommendedName>
</protein>
<dbReference type="EMBL" id="JACTNZ010000003">
    <property type="protein sequence ID" value="KAG5556035.1"/>
    <property type="molecule type" value="Genomic_DNA"/>
</dbReference>
<dbReference type="PANTHER" id="PTHR15672">
    <property type="entry name" value="CAMP-REGULATED PHOSPHOPROTEIN 21 RELATED R3H DOMAIN CONTAINING PROTEIN"/>
    <property type="match status" value="1"/>
</dbReference>
<evidence type="ECO:0000313" key="4">
    <source>
        <dbReference type="EMBL" id="KAG5556035.1"/>
    </source>
</evidence>
<evidence type="ECO:0000256" key="1">
    <source>
        <dbReference type="ARBA" id="ARBA00022553"/>
    </source>
</evidence>
<sequence length="474" mass="52647">MDSAPPTINDGVVAVDPFLVEALQNPCHRLTILRMELDVQKFLKNSDQQQFEFQHFPTSYLRLAAHRVAQHYGLQTMVQDNNVLDGLGTTIVVKKLADSRYPATCLSEIPVKQLENDKHEPIKIFMRPRPRKILSEQASGEGIKGNSARTVEERKEEYDRARARIFSGSSLPLSEGFMLQVPLGTKNTCLSGDENGGCKNSMIDTEKTPSFRDSGTSSQVAVFRDKEKDRTDPDYDRSYTRSLNFCSLPVSDMGLGFGSLSEQNFQAPVQYCNGFPQLGQMPRTQASISYRTPVMRPFSVAGLNQTSGDAVYMQWPTSTMMYAQSYDQFMHAVFQHGEYMLDGLTPIIARSCSGLDAAAAFPSTDLDHVVLPPPPPAFFRVVGDFVPVAGDLGEEVVAVVGSEVEEEEEMLEMVMDKITHGSLNLVCLPYGLTKKNPGYASGLHIKIPYLIYVGSRYLLASAWLFNFAQEVMTV</sequence>
<dbReference type="Pfam" id="PF01424">
    <property type="entry name" value="R3H"/>
    <property type="match status" value="1"/>
</dbReference>
<dbReference type="AlphaFoldDB" id="A0AAV6KU73"/>
<dbReference type="InterPro" id="IPR001374">
    <property type="entry name" value="R3H_dom"/>
</dbReference>
<name>A0AAV6KU73_9ERIC</name>
<dbReference type="CDD" id="cd02642">
    <property type="entry name" value="R3H_encore_like"/>
    <property type="match status" value="1"/>
</dbReference>
<dbReference type="Proteomes" id="UP000823749">
    <property type="component" value="Chromosome 3"/>
</dbReference>
<dbReference type="Pfam" id="PF12752">
    <property type="entry name" value="SUZ"/>
    <property type="match status" value="1"/>
</dbReference>
<keyword evidence="1" id="KW-0597">Phosphoprotein</keyword>
<dbReference type="SUPFAM" id="SSF82708">
    <property type="entry name" value="R3H domain"/>
    <property type="match status" value="1"/>
</dbReference>
<evidence type="ECO:0000259" key="2">
    <source>
        <dbReference type="PROSITE" id="PS51061"/>
    </source>
</evidence>
<evidence type="ECO:0008006" key="6">
    <source>
        <dbReference type="Google" id="ProtNLM"/>
    </source>
</evidence>
<feature type="domain" description="R3H" evidence="2">
    <location>
        <begin position="29"/>
        <end position="97"/>
    </location>
</feature>
<dbReference type="GO" id="GO:0003676">
    <property type="term" value="F:nucleic acid binding"/>
    <property type="evidence" value="ECO:0007669"/>
    <property type="project" value="UniProtKB-UniRule"/>
</dbReference>
<feature type="domain" description="SUZ" evidence="3">
    <location>
        <begin position="100"/>
        <end position="170"/>
    </location>
</feature>
<dbReference type="InterPro" id="IPR051937">
    <property type="entry name" value="R3H_domain_containing"/>
</dbReference>
<dbReference type="InterPro" id="IPR024771">
    <property type="entry name" value="SUZ"/>
</dbReference>
<evidence type="ECO:0000259" key="3">
    <source>
        <dbReference type="PROSITE" id="PS51673"/>
    </source>
</evidence>
<dbReference type="PROSITE" id="PS51061">
    <property type="entry name" value="R3H"/>
    <property type="match status" value="1"/>
</dbReference>
<keyword evidence="5" id="KW-1185">Reference proteome</keyword>
<gene>
    <name evidence="4" type="ORF">RHGRI_006609</name>
</gene>
<dbReference type="InterPro" id="IPR036867">
    <property type="entry name" value="R3H_dom_sf"/>
</dbReference>
<reference evidence="4" key="1">
    <citation type="submission" date="2020-08" db="EMBL/GenBank/DDBJ databases">
        <title>Plant Genome Project.</title>
        <authorList>
            <person name="Zhang R.-G."/>
        </authorList>
    </citation>
    <scope>NUCLEOTIDE SEQUENCE</scope>
    <source>
        <strain evidence="4">WSP0</strain>
        <tissue evidence="4">Leaf</tissue>
    </source>
</reference>
<evidence type="ECO:0000313" key="5">
    <source>
        <dbReference type="Proteomes" id="UP000823749"/>
    </source>
</evidence>
<accession>A0AAV6KU73</accession>
<dbReference type="PANTHER" id="PTHR15672:SF15">
    <property type="entry name" value="SINGLE-STRANDED NUCLEIC ACID BINDING R3H PROTEIN"/>
    <property type="match status" value="1"/>
</dbReference>
<dbReference type="Gene3D" id="3.30.1370.50">
    <property type="entry name" value="R3H-like domain"/>
    <property type="match status" value="1"/>
</dbReference>
<dbReference type="SMART" id="SM00393">
    <property type="entry name" value="R3H"/>
    <property type="match status" value="1"/>
</dbReference>
<dbReference type="PROSITE" id="PS51673">
    <property type="entry name" value="SUZ"/>
    <property type="match status" value="1"/>
</dbReference>
<comment type="caution">
    <text evidence="4">The sequence shown here is derived from an EMBL/GenBank/DDBJ whole genome shotgun (WGS) entry which is preliminary data.</text>
</comment>